<dbReference type="InterPro" id="IPR012502">
    <property type="entry name" value="WAPL_dom"/>
</dbReference>
<evidence type="ECO:0000256" key="1">
    <source>
        <dbReference type="ARBA" id="ARBA00006854"/>
    </source>
</evidence>
<evidence type="ECO:0000313" key="4">
    <source>
        <dbReference type="Proteomes" id="UP000030665"/>
    </source>
</evidence>
<dbReference type="Gene3D" id="1.25.10.10">
    <property type="entry name" value="Leucine-rich Repeat Variant"/>
    <property type="match status" value="1"/>
</dbReference>
<dbReference type="STRING" id="36087.A0A077ZAP9"/>
<dbReference type="EMBL" id="HG806066">
    <property type="protein sequence ID" value="CDW56673.1"/>
    <property type="molecule type" value="Genomic_DNA"/>
</dbReference>
<dbReference type="OrthoDB" id="78088at2759"/>
<feature type="domain" description="WAPL" evidence="2">
    <location>
        <begin position="1"/>
        <end position="69"/>
    </location>
</feature>
<evidence type="ECO:0000259" key="2">
    <source>
        <dbReference type="PROSITE" id="PS51271"/>
    </source>
</evidence>
<dbReference type="Proteomes" id="UP000030665">
    <property type="component" value="Unassembled WGS sequence"/>
</dbReference>
<gene>
    <name evidence="3" type="ORF">TTRE_0000495501</name>
</gene>
<keyword evidence="4" id="KW-1185">Reference proteome</keyword>
<protein>
    <submittedName>
        <fullName evidence="3">WAPL domain containing protein</fullName>
    </submittedName>
</protein>
<dbReference type="InterPro" id="IPR022771">
    <property type="entry name" value="WAPL_C"/>
</dbReference>
<dbReference type="Pfam" id="PF07814">
    <property type="entry name" value="WAPL"/>
    <property type="match status" value="1"/>
</dbReference>
<dbReference type="PROSITE" id="PS51271">
    <property type="entry name" value="WAPL"/>
    <property type="match status" value="1"/>
</dbReference>
<dbReference type="AlphaFoldDB" id="A0A077ZAP9"/>
<organism evidence="3 4">
    <name type="scientific">Trichuris trichiura</name>
    <name type="common">Whipworm</name>
    <name type="synonym">Trichocephalus trichiurus</name>
    <dbReference type="NCBI Taxonomy" id="36087"/>
    <lineage>
        <taxon>Eukaryota</taxon>
        <taxon>Metazoa</taxon>
        <taxon>Ecdysozoa</taxon>
        <taxon>Nematoda</taxon>
        <taxon>Enoplea</taxon>
        <taxon>Dorylaimia</taxon>
        <taxon>Trichinellida</taxon>
        <taxon>Trichuridae</taxon>
        <taxon>Trichuris</taxon>
    </lineage>
</organism>
<sequence length="359" mass="41366">MLQRCVDSSFRVFLKARRFIDKIFLALTDSPSHDVLAMCCSCLFYIFARDRLSLIVNKSTLSLLVELIKQQSAERSLQYTECKEKIWKILCEWRAKVESNLSAKERIVFDLTEENIIGARVFCIAFCLPNQASLMALESLVYISCRNTSQFFMDEIRLSSAMFHFCMNRVVENKSRSNGSSANDDDPVALKFYSLLLTTFSSLFRFLCNLSNNNDLCCSKLSERSDFIQFCLECVTYTVPMFMNPGECYEFSVLFMSFLVNFIEHHHSGRRIVSNSKVRLLDEDENTFYFIIYLQLLLNNEEAVRTHTGKMRMKAIEQTVHVALLALVKADKHMEECVLASHAGLILGLLIQDEEVIFT</sequence>
<dbReference type="InterPro" id="IPR016024">
    <property type="entry name" value="ARM-type_fold"/>
</dbReference>
<dbReference type="InterPro" id="IPR039874">
    <property type="entry name" value="WAPL"/>
</dbReference>
<reference evidence="3" key="2">
    <citation type="submission" date="2014-03" db="EMBL/GenBank/DDBJ databases">
        <title>The whipworm genome and dual-species transcriptomics of an intimate host-pathogen interaction.</title>
        <authorList>
            <person name="Foth B.J."/>
            <person name="Tsai I.J."/>
            <person name="Reid A.J."/>
            <person name="Bancroft A.J."/>
            <person name="Nichol S."/>
            <person name="Tracey A."/>
            <person name="Holroyd N."/>
            <person name="Cotton J.A."/>
            <person name="Stanley E.J."/>
            <person name="Zarowiecki M."/>
            <person name="Liu J.Z."/>
            <person name="Huckvale T."/>
            <person name="Cooper P.J."/>
            <person name="Grencis R.K."/>
            <person name="Berriman M."/>
        </authorList>
    </citation>
    <scope>NUCLEOTIDE SEQUENCE [LARGE SCALE GENOMIC DNA]</scope>
</reference>
<comment type="similarity">
    <text evidence="1">Belongs to the WAPL family.</text>
</comment>
<dbReference type="SUPFAM" id="SSF48371">
    <property type="entry name" value="ARM repeat"/>
    <property type="match status" value="1"/>
</dbReference>
<reference evidence="3" key="1">
    <citation type="submission" date="2014-01" db="EMBL/GenBank/DDBJ databases">
        <authorList>
            <person name="Aslett M."/>
        </authorList>
    </citation>
    <scope>NUCLEOTIDE SEQUENCE</scope>
</reference>
<dbReference type="PANTHER" id="PTHR22100">
    <property type="entry name" value="WINGS APART-LIKE PROTEIN HOMOLOG"/>
    <property type="match status" value="1"/>
</dbReference>
<dbReference type="PANTHER" id="PTHR22100:SF13">
    <property type="entry name" value="WINGS APART-LIKE PROTEIN HOMOLOG"/>
    <property type="match status" value="1"/>
</dbReference>
<evidence type="ECO:0000313" key="3">
    <source>
        <dbReference type="EMBL" id="CDW56673.1"/>
    </source>
</evidence>
<proteinExistence type="inferred from homology"/>
<dbReference type="InterPro" id="IPR011989">
    <property type="entry name" value="ARM-like"/>
</dbReference>
<accession>A0A077ZAP9</accession>
<name>A0A077ZAP9_TRITR</name>